<accession>A0A4Z0F675</accession>
<dbReference type="Proteomes" id="UP000297890">
    <property type="component" value="Unassembled WGS sequence"/>
</dbReference>
<reference evidence="2 3" key="1">
    <citation type="journal article" date="2019" name="ISME J.">
        <title>Candidatus Macondimonas diazotrophica, a novel gammaproteobacterial genus dominating crude-oil-contaminated coastal sediments.</title>
        <authorList>
            <person name="Karthikeyan S."/>
            <person name="Konstantinidis K."/>
        </authorList>
    </citation>
    <scope>NUCLEOTIDE SEQUENCE [LARGE SCALE GENOMIC DNA]</scope>
    <source>
        <strain evidence="2 3">KTK01</strain>
    </source>
</reference>
<keyword evidence="1" id="KW-1133">Transmembrane helix</keyword>
<dbReference type="EMBL" id="SRIO01000043">
    <property type="protein sequence ID" value="TFZ81149.1"/>
    <property type="molecule type" value="Genomic_DNA"/>
</dbReference>
<evidence type="ECO:0000313" key="3">
    <source>
        <dbReference type="Proteomes" id="UP000297890"/>
    </source>
</evidence>
<evidence type="ECO:0000313" key="2">
    <source>
        <dbReference type="EMBL" id="TFZ81149.1"/>
    </source>
</evidence>
<feature type="transmembrane region" description="Helical" evidence="1">
    <location>
        <begin position="23"/>
        <end position="47"/>
    </location>
</feature>
<organism evidence="2 3">
    <name type="scientific">Candidatus Macondimonas diazotrophica</name>
    <dbReference type="NCBI Taxonomy" id="2305248"/>
    <lineage>
        <taxon>Bacteria</taxon>
        <taxon>Pseudomonadati</taxon>
        <taxon>Pseudomonadota</taxon>
        <taxon>Gammaproteobacteria</taxon>
        <taxon>Chromatiales</taxon>
        <taxon>Ectothiorhodospiraceae</taxon>
        <taxon>Candidatus Macondimonas</taxon>
    </lineage>
</organism>
<keyword evidence="1" id="KW-0812">Transmembrane</keyword>
<keyword evidence="3" id="KW-1185">Reference proteome</keyword>
<keyword evidence="1" id="KW-0472">Membrane</keyword>
<evidence type="ECO:0008006" key="4">
    <source>
        <dbReference type="Google" id="ProtNLM"/>
    </source>
</evidence>
<evidence type="ECO:0000256" key="1">
    <source>
        <dbReference type="SAM" id="Phobius"/>
    </source>
</evidence>
<name>A0A4Z0F675_9GAMM</name>
<proteinExistence type="predicted"/>
<feature type="transmembrane region" description="Helical" evidence="1">
    <location>
        <begin position="59"/>
        <end position="79"/>
    </location>
</feature>
<gene>
    <name evidence="2" type="ORF">E4680_13600</name>
</gene>
<comment type="caution">
    <text evidence="2">The sequence shown here is derived from an EMBL/GenBank/DDBJ whole genome shotgun (WGS) entry which is preliminary data.</text>
</comment>
<dbReference type="RefSeq" id="WP_135282965.1">
    <property type="nucleotide sequence ID" value="NZ_SRIO01000043.1"/>
</dbReference>
<protein>
    <recommendedName>
        <fullName evidence="4">MFS transporter</fullName>
    </recommendedName>
</protein>
<sequence>MLTKQQWLDHAEVIDAYRVFPRLLLLSAFLFLCWYSWYALQTIVCLADRMSGLTQGGQIVQAVASGVIAVTIPMIGSMFGKVADLYLNTGRKWE</sequence>
<dbReference type="AlphaFoldDB" id="A0A4Z0F675"/>